<dbReference type="GO" id="GO:0016051">
    <property type="term" value="P:carbohydrate biosynthetic process"/>
    <property type="evidence" value="ECO:0007669"/>
    <property type="project" value="InterPro"/>
</dbReference>
<dbReference type="AlphaFoldDB" id="A0A8S4P033"/>
<evidence type="ECO:0000256" key="1">
    <source>
        <dbReference type="ARBA" id="ARBA00004323"/>
    </source>
</evidence>
<evidence type="ECO:0000256" key="7">
    <source>
        <dbReference type="ARBA" id="ARBA00023136"/>
    </source>
</evidence>
<comment type="similarity">
    <text evidence="2 9">Belongs to the sulfotransferase 2 family.</text>
</comment>
<protein>
    <recommendedName>
        <fullName evidence="9">Carbohydrate sulfotransferase</fullName>
        <ecNumber evidence="9">2.8.2.-</ecNumber>
    </recommendedName>
</protein>
<keyword evidence="5" id="KW-1133">Transmembrane helix</keyword>
<keyword evidence="8 9" id="KW-0325">Glycoprotein</keyword>
<evidence type="ECO:0000256" key="2">
    <source>
        <dbReference type="ARBA" id="ARBA00006339"/>
    </source>
</evidence>
<keyword evidence="6 9" id="KW-0333">Golgi apparatus</keyword>
<comment type="subcellular location">
    <subcellularLocation>
        <location evidence="1 9">Golgi apparatus membrane</location>
        <topology evidence="1 9">Single-pass type II membrane protein</topology>
    </subcellularLocation>
</comment>
<dbReference type="EC" id="2.8.2.-" evidence="9"/>
<reference evidence="10" key="1">
    <citation type="submission" date="2022-03" db="EMBL/GenBank/DDBJ databases">
        <authorList>
            <person name="Martin C."/>
        </authorList>
    </citation>
    <scope>NUCLEOTIDE SEQUENCE</scope>
</reference>
<keyword evidence="4" id="KW-0812">Transmembrane</keyword>
<evidence type="ECO:0000256" key="5">
    <source>
        <dbReference type="ARBA" id="ARBA00022989"/>
    </source>
</evidence>
<dbReference type="Proteomes" id="UP000749559">
    <property type="component" value="Unassembled WGS sequence"/>
</dbReference>
<proteinExistence type="inferred from homology"/>
<gene>
    <name evidence="10" type="ORF">OFUS_LOCUS12144</name>
</gene>
<evidence type="ECO:0000256" key="4">
    <source>
        <dbReference type="ARBA" id="ARBA00022692"/>
    </source>
</evidence>
<dbReference type="PANTHER" id="PTHR12137:SF54">
    <property type="entry name" value="CARBOHYDRATE SULFOTRANSFERASE"/>
    <property type="match status" value="1"/>
</dbReference>
<keyword evidence="3 9" id="KW-0808">Transferase</keyword>
<feature type="non-terminal residue" evidence="10">
    <location>
        <position position="1"/>
    </location>
</feature>
<evidence type="ECO:0000256" key="8">
    <source>
        <dbReference type="ARBA" id="ARBA00023180"/>
    </source>
</evidence>
<keyword evidence="11" id="KW-1185">Reference proteome</keyword>
<dbReference type="Pfam" id="PF03567">
    <property type="entry name" value="Sulfotransfer_2"/>
    <property type="match status" value="1"/>
</dbReference>
<evidence type="ECO:0000256" key="9">
    <source>
        <dbReference type="RuleBase" id="RU364020"/>
    </source>
</evidence>
<organism evidence="10 11">
    <name type="scientific">Owenia fusiformis</name>
    <name type="common">Polychaete worm</name>
    <dbReference type="NCBI Taxonomy" id="6347"/>
    <lineage>
        <taxon>Eukaryota</taxon>
        <taxon>Metazoa</taxon>
        <taxon>Spiralia</taxon>
        <taxon>Lophotrochozoa</taxon>
        <taxon>Annelida</taxon>
        <taxon>Polychaeta</taxon>
        <taxon>Sedentaria</taxon>
        <taxon>Canalipalpata</taxon>
        <taxon>Sabellida</taxon>
        <taxon>Oweniida</taxon>
        <taxon>Oweniidae</taxon>
        <taxon>Owenia</taxon>
    </lineage>
</organism>
<comment type="caution">
    <text evidence="10">The sequence shown here is derived from an EMBL/GenBank/DDBJ whole genome shotgun (WGS) entry which is preliminary data.</text>
</comment>
<dbReference type="PANTHER" id="PTHR12137">
    <property type="entry name" value="CARBOHYDRATE SULFOTRANSFERASE"/>
    <property type="match status" value="1"/>
</dbReference>
<accession>A0A8S4P033</accession>
<dbReference type="GO" id="GO:0008146">
    <property type="term" value="F:sulfotransferase activity"/>
    <property type="evidence" value="ECO:0007669"/>
    <property type="project" value="InterPro"/>
</dbReference>
<evidence type="ECO:0000256" key="3">
    <source>
        <dbReference type="ARBA" id="ARBA00022679"/>
    </source>
</evidence>
<keyword evidence="9" id="KW-0119">Carbohydrate metabolism</keyword>
<dbReference type="InterPro" id="IPR005331">
    <property type="entry name" value="Sulfotransferase"/>
</dbReference>
<dbReference type="EMBL" id="CAIIXF020000006">
    <property type="protein sequence ID" value="CAH1786198.1"/>
    <property type="molecule type" value="Genomic_DNA"/>
</dbReference>
<keyword evidence="7" id="KW-0472">Membrane</keyword>
<dbReference type="GO" id="GO:0000139">
    <property type="term" value="C:Golgi membrane"/>
    <property type="evidence" value="ECO:0007669"/>
    <property type="project" value="UniProtKB-SubCell"/>
</dbReference>
<evidence type="ECO:0000256" key="6">
    <source>
        <dbReference type="ARBA" id="ARBA00023034"/>
    </source>
</evidence>
<evidence type="ECO:0000313" key="11">
    <source>
        <dbReference type="Proteomes" id="UP000749559"/>
    </source>
</evidence>
<dbReference type="OrthoDB" id="6380564at2759"/>
<dbReference type="InterPro" id="IPR018011">
    <property type="entry name" value="Carb_sulfotrans_8-10"/>
</dbReference>
<keyword evidence="9" id="KW-0735">Signal-anchor</keyword>
<name>A0A8S4P033_OWEFU</name>
<evidence type="ECO:0000313" key="10">
    <source>
        <dbReference type="EMBL" id="CAH1786198.1"/>
    </source>
</evidence>
<sequence>GKSSLYKPEEQSDQNLTLTQQEFLNEIAEIHQRRSKLLEEKCKLYNFSQNLSKPQHALLLKAMSYNTPVWTCPVPKVATRFLGRMFAISSNYFREENVSSLGLLNITGALSKSKFFQKYKAKDRAILMKYHRVLFVRHPFDRLISAYLDKMYGLGQWRGTSLDIIKTVRPNPSGYSLACGHDVTFLEFLKYVVMMPDKTNRHWTTVMSFCEPCAVHYDIIGHTETAQDDIPYMSHMISSNVPPMSKDITNIENIKREVQKLFMPRFRPSTECNITFSQGYYRVWDVLKLHSYIDSNANIPPAHQILQNLTRVTLGTELRFRLQMKSFLKIVQDVMERTAVELYHNRTVKEPIDLRKYYFNHIPNLLMAQLRERFKYDFEMFGYT</sequence>